<evidence type="ECO:0000313" key="4">
    <source>
        <dbReference type="Proteomes" id="UP000011555"/>
    </source>
</evidence>
<keyword evidence="4" id="KW-1185">Reference proteome</keyword>
<protein>
    <submittedName>
        <fullName evidence="3">PRC-barrel domain protein</fullName>
    </submittedName>
    <submittedName>
        <fullName evidence="2">Photosystem reaction center subunit H</fullName>
    </submittedName>
</protein>
<dbReference type="InterPro" id="IPR011033">
    <property type="entry name" value="PRC_barrel-like_sf"/>
</dbReference>
<dbReference type="PATRIC" id="fig|358396.7.peg.947"/>
<gene>
    <name evidence="3" type="ORF">C445_04638</name>
    <name evidence="2" type="ORF">CHINAEXTREME_18910</name>
</gene>
<name>M0LVK0_NATLA</name>
<dbReference type="EMBL" id="CP019285">
    <property type="protein sequence ID" value="APW99714.1"/>
    <property type="molecule type" value="Genomic_DNA"/>
</dbReference>
<dbReference type="Pfam" id="PF05239">
    <property type="entry name" value="PRC"/>
    <property type="match status" value="1"/>
</dbReference>
<dbReference type="Proteomes" id="UP000186547">
    <property type="component" value="Chromosome"/>
</dbReference>
<reference evidence="3 4" key="2">
    <citation type="journal article" date="2014" name="PLoS Genet.">
        <title>Phylogenetically driven sequencing of extremely halophilic archaea reveals strategies for static and dynamic osmo-response.</title>
        <authorList>
            <person name="Becker E.A."/>
            <person name="Seitzer P.M."/>
            <person name="Tritt A."/>
            <person name="Larsen D."/>
            <person name="Krusor M."/>
            <person name="Yao A.I."/>
            <person name="Wu D."/>
            <person name="Madern D."/>
            <person name="Eisen J.A."/>
            <person name="Darling A.E."/>
            <person name="Facciotti M.T."/>
        </authorList>
    </citation>
    <scope>NUCLEOTIDE SEQUENCE [LARGE SCALE GENOMIC DNA]</scope>
    <source>
        <strain evidence="3 4">AJ5</strain>
    </source>
</reference>
<evidence type="ECO:0000259" key="1">
    <source>
        <dbReference type="Pfam" id="PF05239"/>
    </source>
</evidence>
<dbReference type="PANTHER" id="PTHR38137:SF2">
    <property type="entry name" value="PRC-BARREL DOMAIN-CONTAINING PROTEIN"/>
    <property type="match status" value="1"/>
</dbReference>
<proteinExistence type="predicted"/>
<reference evidence="2 5" key="1">
    <citation type="journal article" date="2011" name="J. Bacteriol.">
        <title>Genome sequence of Halobiforma lacisalsi AJ5, an extremely halophilic archaeon which harbors a bop gene.</title>
        <authorList>
            <person name="Jiang X."/>
            <person name="Wang S."/>
            <person name="Cheng H."/>
            <person name="Huo Y."/>
            <person name="Zhang X."/>
            <person name="Zhu X."/>
            <person name="Han X."/>
            <person name="Ni P."/>
            <person name="Wu M."/>
        </authorList>
    </citation>
    <scope>NUCLEOTIDE SEQUENCE [LARGE SCALE GENOMIC DNA]</scope>
    <source>
        <strain evidence="2 5">AJ5</strain>
    </source>
</reference>
<dbReference type="InterPro" id="IPR027275">
    <property type="entry name" value="PRC-brl_dom"/>
</dbReference>
<dbReference type="PANTHER" id="PTHR38137">
    <property type="entry name" value="PRC-BARREL DOMAIN PROTEIN"/>
    <property type="match status" value="1"/>
</dbReference>
<dbReference type="Proteomes" id="UP000011555">
    <property type="component" value="Unassembled WGS sequence"/>
</dbReference>
<dbReference type="Gene3D" id="2.30.30.240">
    <property type="entry name" value="PRC-barrel domain"/>
    <property type="match status" value="1"/>
</dbReference>
<dbReference type="STRING" id="358396.CHINAEXTREME_18910"/>
<dbReference type="EMBL" id="AOLZ01000022">
    <property type="protein sequence ID" value="EMA36115.1"/>
    <property type="molecule type" value="Genomic_DNA"/>
</dbReference>
<dbReference type="GeneID" id="30923240"/>
<dbReference type="KEGG" id="hlc:CHINAEXTREME18910"/>
<evidence type="ECO:0000313" key="2">
    <source>
        <dbReference type="EMBL" id="APW99714.1"/>
    </source>
</evidence>
<reference evidence="2" key="3">
    <citation type="submission" date="2017-01" db="EMBL/GenBank/DDBJ databases">
        <authorList>
            <person name="Mah S.A."/>
            <person name="Swanson W.J."/>
            <person name="Moy G.W."/>
            <person name="Vacquier V.D."/>
        </authorList>
    </citation>
    <scope>NUCLEOTIDE SEQUENCE</scope>
    <source>
        <strain evidence="2">AJ5</strain>
    </source>
</reference>
<evidence type="ECO:0000313" key="3">
    <source>
        <dbReference type="EMBL" id="EMA36115.1"/>
    </source>
</evidence>
<dbReference type="SUPFAM" id="SSF50346">
    <property type="entry name" value="PRC-barrel domain"/>
    <property type="match status" value="1"/>
</dbReference>
<sequence length="81" mass="8616">MTTVLASTLSDTPVLGSDGTEIGTVHNVTMDVETGHLAHLLVSPATERSYGFARTEDGQLRVPAGRMVDVGDYVVIDRSVE</sequence>
<organism evidence="3 4">
    <name type="scientific">Natronobacterium lacisalsi AJ5</name>
    <dbReference type="NCBI Taxonomy" id="358396"/>
    <lineage>
        <taxon>Archaea</taxon>
        <taxon>Methanobacteriati</taxon>
        <taxon>Methanobacteriota</taxon>
        <taxon>Stenosarchaea group</taxon>
        <taxon>Halobacteria</taxon>
        <taxon>Halobacteriales</taxon>
        <taxon>Natrialbaceae</taxon>
        <taxon>Natronobacterium</taxon>
    </lineage>
</organism>
<feature type="domain" description="PRC-barrel" evidence="1">
    <location>
        <begin position="1"/>
        <end position="77"/>
    </location>
</feature>
<evidence type="ECO:0000313" key="5">
    <source>
        <dbReference type="Proteomes" id="UP000186547"/>
    </source>
</evidence>
<dbReference type="RefSeq" id="WP_007140670.1">
    <property type="nucleotide sequence ID" value="NZ_AOLZ01000022.1"/>
</dbReference>
<accession>M0LVK0</accession>
<dbReference type="eggNOG" id="arCOG02155">
    <property type="taxonomic scope" value="Archaea"/>
</dbReference>
<dbReference type="AlphaFoldDB" id="M0LVK0"/>